<proteinExistence type="predicted"/>
<evidence type="ECO:0000313" key="1">
    <source>
        <dbReference type="EMBL" id="CAG8464378.1"/>
    </source>
</evidence>
<evidence type="ECO:0000313" key="2">
    <source>
        <dbReference type="Proteomes" id="UP000789366"/>
    </source>
</evidence>
<gene>
    <name evidence="1" type="ORF">SPELUC_LOCUS1402</name>
</gene>
<sequence>MFVTTLIKASLFKKIIESTKELVTNVNINFTESEIKFTSMDSSHVVLVSVFLKSKSFEKYDYNKEETIVKITVKQNKKIVKFTSSGDFNNECINTLKKKKVVSMMKSLSKQEII</sequence>
<protein>
    <submittedName>
        <fullName evidence="1">12403_t:CDS:1</fullName>
    </submittedName>
</protein>
<comment type="caution">
    <text evidence="1">The sequence shown here is derived from an EMBL/GenBank/DDBJ whole genome shotgun (WGS) entry which is preliminary data.</text>
</comment>
<keyword evidence="2" id="KW-1185">Reference proteome</keyword>
<organism evidence="1 2">
    <name type="scientific">Cetraspora pellucida</name>
    <dbReference type="NCBI Taxonomy" id="1433469"/>
    <lineage>
        <taxon>Eukaryota</taxon>
        <taxon>Fungi</taxon>
        <taxon>Fungi incertae sedis</taxon>
        <taxon>Mucoromycota</taxon>
        <taxon>Glomeromycotina</taxon>
        <taxon>Glomeromycetes</taxon>
        <taxon>Diversisporales</taxon>
        <taxon>Gigasporaceae</taxon>
        <taxon>Cetraspora</taxon>
    </lineage>
</organism>
<dbReference type="Proteomes" id="UP000789366">
    <property type="component" value="Unassembled WGS sequence"/>
</dbReference>
<accession>A0ACA9KBM6</accession>
<name>A0ACA9KBM6_9GLOM</name>
<dbReference type="EMBL" id="CAJVPW010000744">
    <property type="protein sequence ID" value="CAG8464378.1"/>
    <property type="molecule type" value="Genomic_DNA"/>
</dbReference>
<reference evidence="1" key="1">
    <citation type="submission" date="2021-06" db="EMBL/GenBank/DDBJ databases">
        <authorList>
            <person name="Kallberg Y."/>
            <person name="Tangrot J."/>
            <person name="Rosling A."/>
        </authorList>
    </citation>
    <scope>NUCLEOTIDE SEQUENCE</scope>
    <source>
        <strain evidence="1">28 12/20/2015</strain>
    </source>
</reference>